<sequence>MKRIYCAVLLVITITTLGKAQQTHSSGQQTIFDRLQSNLRVELSGSVITATHGMQLTFPAFWIGHQVKVEPLIGFFWDDFSAPAPETGIRMIYYFKSQPLNGGVENSLYAGLSGMSTKFTHFGREVTDVAVGGLVLGHSFGLSSSIELSPEILLGFDESSEFEPEAGVSLVIHF</sequence>
<reference evidence="2 3" key="1">
    <citation type="submission" date="2021-03" db="EMBL/GenBank/DDBJ databases">
        <title>Aliifodinibius sp. nov., a new bacterium isolated from saline soil.</title>
        <authorList>
            <person name="Galisteo C."/>
            <person name="De La Haba R."/>
            <person name="Sanchez-Porro C."/>
            <person name="Ventosa A."/>
        </authorList>
    </citation>
    <scope>NUCLEOTIDE SEQUENCE [LARGE SCALE GENOMIC DNA]</scope>
    <source>
        <strain evidence="2 3">1BSP15-2V2</strain>
    </source>
</reference>
<feature type="chain" id="PRO_5045327720" description="Secreted protein" evidence="1">
    <location>
        <begin position="21"/>
        <end position="174"/>
    </location>
</feature>
<protein>
    <recommendedName>
        <fullName evidence="4">Secreted protein</fullName>
    </recommendedName>
</protein>
<proteinExistence type="predicted"/>
<keyword evidence="3" id="KW-1185">Reference proteome</keyword>
<comment type="caution">
    <text evidence="2">The sequence shown here is derived from an EMBL/GenBank/DDBJ whole genome shotgun (WGS) entry which is preliminary data.</text>
</comment>
<evidence type="ECO:0000313" key="2">
    <source>
        <dbReference type="EMBL" id="MCW9706799.1"/>
    </source>
</evidence>
<evidence type="ECO:0000313" key="3">
    <source>
        <dbReference type="Proteomes" id="UP001207918"/>
    </source>
</evidence>
<evidence type="ECO:0008006" key="4">
    <source>
        <dbReference type="Google" id="ProtNLM"/>
    </source>
</evidence>
<accession>A0ABT3PLK8</accession>
<dbReference type="RefSeq" id="WP_265765530.1">
    <property type="nucleotide sequence ID" value="NZ_JAGGJA010000004.1"/>
</dbReference>
<organism evidence="2 3">
    <name type="scientific">Fodinibius salsisoli</name>
    <dbReference type="NCBI Taxonomy" id="2820877"/>
    <lineage>
        <taxon>Bacteria</taxon>
        <taxon>Pseudomonadati</taxon>
        <taxon>Balneolota</taxon>
        <taxon>Balneolia</taxon>
        <taxon>Balneolales</taxon>
        <taxon>Balneolaceae</taxon>
        <taxon>Fodinibius</taxon>
    </lineage>
</organism>
<dbReference type="EMBL" id="JAGGJA010000004">
    <property type="protein sequence ID" value="MCW9706799.1"/>
    <property type="molecule type" value="Genomic_DNA"/>
</dbReference>
<evidence type="ECO:0000256" key="1">
    <source>
        <dbReference type="SAM" id="SignalP"/>
    </source>
</evidence>
<dbReference type="Proteomes" id="UP001207918">
    <property type="component" value="Unassembled WGS sequence"/>
</dbReference>
<gene>
    <name evidence="2" type="ORF">J6I44_08015</name>
</gene>
<keyword evidence="1" id="KW-0732">Signal</keyword>
<name>A0ABT3PLK8_9BACT</name>
<feature type="signal peptide" evidence="1">
    <location>
        <begin position="1"/>
        <end position="20"/>
    </location>
</feature>